<reference evidence="2 3" key="1">
    <citation type="journal article" date="2018" name="Sci. Rep.">
        <title>Genomic signatures of local adaptation to the degree of environmental predictability in rotifers.</title>
        <authorList>
            <person name="Franch-Gras L."/>
            <person name="Hahn C."/>
            <person name="Garcia-Roger E.M."/>
            <person name="Carmona M.J."/>
            <person name="Serra M."/>
            <person name="Gomez A."/>
        </authorList>
    </citation>
    <scope>NUCLEOTIDE SEQUENCE [LARGE SCALE GENOMIC DNA]</scope>
    <source>
        <strain evidence="2">HYR1</strain>
    </source>
</reference>
<comment type="caution">
    <text evidence="2">The sequence shown here is derived from an EMBL/GenBank/DDBJ whole genome shotgun (WGS) entry which is preliminary data.</text>
</comment>
<gene>
    <name evidence="2" type="ORF">BpHYR1_029626</name>
</gene>
<keyword evidence="1" id="KW-0812">Transmembrane</keyword>
<keyword evidence="1" id="KW-1133">Transmembrane helix</keyword>
<protein>
    <submittedName>
        <fullName evidence="2">Uncharacterized protein</fullName>
    </submittedName>
</protein>
<name>A0A3M7RCP9_BRAPC</name>
<dbReference type="EMBL" id="REGN01003743">
    <property type="protein sequence ID" value="RNA21055.1"/>
    <property type="molecule type" value="Genomic_DNA"/>
</dbReference>
<organism evidence="2 3">
    <name type="scientific">Brachionus plicatilis</name>
    <name type="common">Marine rotifer</name>
    <name type="synonym">Brachionus muelleri</name>
    <dbReference type="NCBI Taxonomy" id="10195"/>
    <lineage>
        <taxon>Eukaryota</taxon>
        <taxon>Metazoa</taxon>
        <taxon>Spiralia</taxon>
        <taxon>Gnathifera</taxon>
        <taxon>Rotifera</taxon>
        <taxon>Eurotatoria</taxon>
        <taxon>Monogononta</taxon>
        <taxon>Pseudotrocha</taxon>
        <taxon>Ploima</taxon>
        <taxon>Brachionidae</taxon>
        <taxon>Brachionus</taxon>
    </lineage>
</organism>
<keyword evidence="1" id="KW-0472">Membrane</keyword>
<feature type="transmembrane region" description="Helical" evidence="1">
    <location>
        <begin position="25"/>
        <end position="41"/>
    </location>
</feature>
<dbReference type="Proteomes" id="UP000276133">
    <property type="component" value="Unassembled WGS sequence"/>
</dbReference>
<evidence type="ECO:0000313" key="3">
    <source>
        <dbReference type="Proteomes" id="UP000276133"/>
    </source>
</evidence>
<dbReference type="AlphaFoldDB" id="A0A3M7RCP9"/>
<evidence type="ECO:0000256" key="1">
    <source>
        <dbReference type="SAM" id="Phobius"/>
    </source>
</evidence>
<accession>A0A3M7RCP9</accession>
<evidence type="ECO:0000313" key="2">
    <source>
        <dbReference type="EMBL" id="RNA21055.1"/>
    </source>
</evidence>
<keyword evidence="3" id="KW-1185">Reference proteome</keyword>
<proteinExistence type="predicted"/>
<sequence length="124" mass="14764">MYSTKGKTTVLARNGFQSICNMSKFIQANYLLSFFIFNWVMKRRILTFGNVQSFLQSRYLIKYHFSNLIRTFLNASKNYLICLYRLDQINLHLELHFISFILLHFLVFRSLNESPQSTNLFSVD</sequence>